<dbReference type="EMBL" id="CP046276">
    <property type="protein sequence ID" value="QGS51966.1"/>
    <property type="molecule type" value="Genomic_DNA"/>
</dbReference>
<dbReference type="Proteomes" id="UP000424468">
    <property type="component" value="Chromosome"/>
</dbReference>
<organism evidence="2 3">
    <name type="scientific">Spiroplasma tabanidicola</name>
    <dbReference type="NCBI Taxonomy" id="324079"/>
    <lineage>
        <taxon>Bacteria</taxon>
        <taxon>Bacillati</taxon>
        <taxon>Mycoplasmatota</taxon>
        <taxon>Mollicutes</taxon>
        <taxon>Entomoplasmatales</taxon>
        <taxon>Spiroplasmataceae</taxon>
        <taxon>Spiroplasma</taxon>
    </lineage>
</organism>
<protein>
    <recommendedName>
        <fullName evidence="1">DUF7788 domain-containing protein</fullName>
    </recommendedName>
</protein>
<evidence type="ECO:0000259" key="1">
    <source>
        <dbReference type="Pfam" id="PF25043"/>
    </source>
</evidence>
<name>A0A6I6C8G9_9MOLU</name>
<feature type="domain" description="DUF7788" evidence="1">
    <location>
        <begin position="3"/>
        <end position="79"/>
    </location>
</feature>
<dbReference type="RefSeq" id="WP_170264691.1">
    <property type="nucleotide sequence ID" value="NZ_CP046276.1"/>
</dbReference>
<dbReference type="Pfam" id="PF25043">
    <property type="entry name" value="DUF7788"/>
    <property type="match status" value="1"/>
</dbReference>
<accession>A0A6I6C8G9</accession>
<evidence type="ECO:0000313" key="3">
    <source>
        <dbReference type="Proteomes" id="UP000424468"/>
    </source>
</evidence>
<sequence>MKNNINFSDNPKYILIISYMEFDQATSNNQDSNFKHWKNKFKSYNLELPKIIFWNVDFYIDQSFQWLKMKKNVILISNFQHLF</sequence>
<keyword evidence="3" id="KW-1185">Reference proteome</keyword>
<evidence type="ECO:0000313" key="2">
    <source>
        <dbReference type="EMBL" id="QGS51966.1"/>
    </source>
</evidence>
<reference evidence="2 3" key="1">
    <citation type="submission" date="2019-11" db="EMBL/GenBank/DDBJ databases">
        <title>Complete genome sequence of Spiroplasma tabanidicola TAUS-1 (DSM 22603).</title>
        <authorList>
            <person name="Huang C.-T."/>
            <person name="Lin Y.-C."/>
            <person name="Kuo C.-H."/>
        </authorList>
    </citation>
    <scope>NUCLEOTIDE SEQUENCE [LARGE SCALE GENOMIC DNA]</scope>
    <source>
        <strain evidence="2 3">TAUS-1</strain>
    </source>
</reference>
<proteinExistence type="predicted"/>
<dbReference type="InterPro" id="IPR056690">
    <property type="entry name" value="DUF7788"/>
</dbReference>
<dbReference type="KEGG" id="stab:STABA_v1c06030"/>
<gene>
    <name evidence="2" type="ORF">STABA_v1c06030</name>
</gene>
<dbReference type="AlphaFoldDB" id="A0A6I6C8G9"/>